<dbReference type="Pfam" id="PF12796">
    <property type="entry name" value="Ank_2"/>
    <property type="match status" value="1"/>
</dbReference>
<feature type="region of interest" description="Disordered" evidence="5">
    <location>
        <begin position="858"/>
        <end position="898"/>
    </location>
</feature>
<evidence type="ECO:0000313" key="9">
    <source>
        <dbReference type="Proteomes" id="UP000243052"/>
    </source>
</evidence>
<evidence type="ECO:0000259" key="6">
    <source>
        <dbReference type="PROSITE" id="PS51382"/>
    </source>
</evidence>
<dbReference type="GeneID" id="28722838"/>
<dbReference type="InterPro" id="IPR030395">
    <property type="entry name" value="GP_PDE_dom"/>
</dbReference>
<dbReference type="Proteomes" id="UP000243052">
    <property type="component" value="Chromosome iii"/>
</dbReference>
<dbReference type="Gene3D" id="1.25.40.20">
    <property type="entry name" value="Ankyrin repeat-containing domain"/>
    <property type="match status" value="1"/>
</dbReference>
<dbReference type="PROSITE" id="PS50297">
    <property type="entry name" value="ANK_REP_REGION"/>
    <property type="match status" value="2"/>
</dbReference>
<dbReference type="Gene3D" id="3.20.20.190">
    <property type="entry name" value="Phosphatidylinositol (PI) phosphodiesterase"/>
    <property type="match status" value="1"/>
</dbReference>
<evidence type="ECO:0000256" key="4">
    <source>
        <dbReference type="PROSITE-ProRule" id="PRU00023"/>
    </source>
</evidence>
<sequence>MKFGKTFPNHQVPEWSHKYVNYKGLKKTIKQITTIQASIYEEENKTANSNQSGSVPKKKGSGWNSGDIYLNNTDVKKLLASFFFALDKDIEKVDSFYNSQFLECDRRLRKLLSSAQFTEISSQHSSLRNDNRLGLPNNLKISKNAQHHYGRNGMSNNNRSTTGFSVSDMIPSSSAAISEDIAEIISILIELRSQFRNLKWYGELNRRAFTKILKKLDKKVGTKQQHSYLKARITPLSFSNDSDIVSHLSLINEILNSISPHRKGAQGGKGNGENSIVPRRGSSPVDVVSQLIEVDDGVGLVNELISVYQSTDYIPTRVGVALLNKAALLKSFRCIDELLGCIPTLGDPSDISSRNFFHHHVIALGRKDKNVLSNNNDLNVLLSDSLDLEAAISPASHLRLVGAFGPDGINSKDWPESLAYVLGKLPVHLRTYLLQKDNYKRTPLHYAAQYGLVEVTGVIISFLKEWDVWDPNISIDDIEIWGDSEQLTPLHLAVIGTHPQTIKKMLSYLNPGVTLTTPRLLHLATRLNSTQLLESLLSAKGFDIDYKDPDNSETALYVACKLGLYDAAKYLIEKGANMEISEKLFGWTPIFAAVVEGYTDIVQLLISHSAKYELFDESGWTPMEHAALRGHLAIAEMVRVTDSETVTHPKFASNWNNFTKTDERAPRSKSICRSENGTSSDDRESCASSSTASIPYKSAKSSTSTVDKVPESNHSNNKRVIKKHLNTTKVPSKENISVKSVKSFGHNYLQKNESFILITMATNDNRVKDPPVSLNTVPLSNAPSTELDTALSLEISCPEDLDQQPVVVDLPLDDSKEPINFKVPYRPGSTTYTIYFDIIPTYGDSSVNLYSRANEGGRGTNVTSYLDDGPYQHDDRKDTDYLDDITPGDGSNSRQSPKKKILGRAVAFLDSKPKMYGVNRRPISEEVSIPIIGGESMDVLGVLRFDFLIVNPFFHDNVSSEAGDTYWKSLVSTRVIGHRGLGKNMNSEKSLQLGENTVESFIAAASLGASYVEFDVQLTKDDIPVVYHDFLVAESGVDIPMHELTLEQFMDLNSMGRDSSLLSRKDAPGTGNTNSTPANRRRLSIGDGSSEALKRSAMMRGTEEPTRDLGEVFHDRMRLTKTFKKHAFKANTRGHAIASSFVTLHELFKKIPKNVGFNIECKYPMVDEAEEEEVSPINVELNHWVDTVLEVVFENAKGRDIIFSSFQPNVCIMLSLKQPTYPILFLTDAGVATRCDARAASLQNAILFAHRWDLLGIVSAAAPIKIAPRLAQIVKSNGLVCVTYGAENNDPETARIQMDAGVDAVIVDSVLAVRRGLTRNAETTENVKAEE</sequence>
<dbReference type="PROSITE" id="PS51382">
    <property type="entry name" value="SPX"/>
    <property type="match status" value="1"/>
</dbReference>
<feature type="region of interest" description="Disordered" evidence="5">
    <location>
        <begin position="261"/>
        <end position="281"/>
    </location>
</feature>
<evidence type="ECO:0000256" key="3">
    <source>
        <dbReference type="ARBA" id="ARBA00023043"/>
    </source>
</evidence>
<keyword evidence="9" id="KW-1185">Reference proteome</keyword>
<feature type="domain" description="GP-PDE" evidence="7">
    <location>
        <begin position="973"/>
        <end position="1317"/>
    </location>
</feature>
<keyword evidence="3 4" id="KW-0040">ANK repeat</keyword>
<dbReference type="InterPro" id="IPR017946">
    <property type="entry name" value="PLC-like_Pdiesterase_TIM-brl"/>
</dbReference>
<evidence type="ECO:0000256" key="2">
    <source>
        <dbReference type="ARBA" id="ARBA00022801"/>
    </source>
</evidence>
<dbReference type="PANTHER" id="PTHR22958">
    <property type="entry name" value="GLYCEROPHOSPHORYL DIESTER PHOSPHODIESTERASE"/>
    <property type="match status" value="1"/>
</dbReference>
<dbReference type="Pfam" id="PF25329">
    <property type="entry name" value="C2_GDE1"/>
    <property type="match status" value="1"/>
</dbReference>
<dbReference type="InterPro" id="IPR036770">
    <property type="entry name" value="Ankyrin_rpt-contain_sf"/>
</dbReference>
<dbReference type="STRING" id="45286.A0A109UY16"/>
<keyword evidence="1" id="KW-0677">Repeat</keyword>
<dbReference type="InterPro" id="IPR057506">
    <property type="entry name" value="C2_GPCPD1"/>
</dbReference>
<protein>
    <submittedName>
        <fullName evidence="8">HCL518Cp</fullName>
    </submittedName>
</protein>
<dbReference type="RefSeq" id="XP_017986629.1">
    <property type="nucleotide sequence ID" value="XM_018131483.1"/>
</dbReference>
<dbReference type="CDD" id="cd14484">
    <property type="entry name" value="SPX_GDE1_like"/>
    <property type="match status" value="1"/>
</dbReference>
<dbReference type="InterPro" id="IPR051578">
    <property type="entry name" value="GDPD"/>
</dbReference>
<feature type="domain" description="SPX" evidence="6">
    <location>
        <begin position="1"/>
        <end position="230"/>
    </location>
</feature>
<name>A0A109UY16_9SACH</name>
<dbReference type="PROSITE" id="PS51704">
    <property type="entry name" value="GP_PDE"/>
    <property type="match status" value="1"/>
</dbReference>
<dbReference type="GO" id="GO:0047389">
    <property type="term" value="F:glycerophosphocholine phosphodiesterase activity"/>
    <property type="evidence" value="ECO:0007669"/>
    <property type="project" value="TreeGrafter"/>
</dbReference>
<evidence type="ECO:0000256" key="1">
    <source>
        <dbReference type="ARBA" id="ARBA00022737"/>
    </source>
</evidence>
<dbReference type="SMART" id="SM00248">
    <property type="entry name" value="ANK"/>
    <property type="match status" value="7"/>
</dbReference>
<dbReference type="EMBL" id="CP014243">
    <property type="protein sequence ID" value="AMD19633.1"/>
    <property type="molecule type" value="Genomic_DNA"/>
</dbReference>
<dbReference type="Pfam" id="PF03009">
    <property type="entry name" value="GDPD"/>
    <property type="match status" value="1"/>
</dbReference>
<dbReference type="GO" id="GO:0046475">
    <property type="term" value="P:glycerophospholipid catabolic process"/>
    <property type="evidence" value="ECO:0007669"/>
    <property type="project" value="TreeGrafter"/>
</dbReference>
<dbReference type="PROSITE" id="PS50088">
    <property type="entry name" value="ANK_REPEAT"/>
    <property type="match status" value="2"/>
</dbReference>
<dbReference type="OrthoDB" id="197419at2759"/>
<reference evidence="8 9" key="1">
    <citation type="submission" date="2016-01" db="EMBL/GenBank/DDBJ databases">
        <title>Genome sequence of the yeast Holleya sinecauda.</title>
        <authorList>
            <person name="Dietrich F.S."/>
        </authorList>
    </citation>
    <scope>NUCLEOTIDE SEQUENCE [LARGE SCALE GENOMIC DNA]</scope>
    <source>
        <strain evidence="8 9">ATCC 58844</strain>
    </source>
</reference>
<proteinExistence type="predicted"/>
<evidence type="ECO:0000259" key="7">
    <source>
        <dbReference type="PROSITE" id="PS51704"/>
    </source>
</evidence>
<feature type="region of interest" description="Disordered" evidence="5">
    <location>
        <begin position="1060"/>
        <end position="1106"/>
    </location>
</feature>
<accession>A0A109UY16</accession>
<dbReference type="InterPro" id="IPR002110">
    <property type="entry name" value="Ankyrin_rpt"/>
</dbReference>
<dbReference type="Pfam" id="PF03105">
    <property type="entry name" value="SPX"/>
    <property type="match status" value="2"/>
</dbReference>
<dbReference type="InterPro" id="IPR004331">
    <property type="entry name" value="SPX_dom"/>
</dbReference>
<evidence type="ECO:0000313" key="8">
    <source>
        <dbReference type="EMBL" id="AMD19633.1"/>
    </source>
</evidence>
<feature type="repeat" description="ANK" evidence="4">
    <location>
        <begin position="585"/>
        <end position="617"/>
    </location>
</feature>
<dbReference type="SUPFAM" id="SSF51695">
    <property type="entry name" value="PLC-like phosphodiesterases"/>
    <property type="match status" value="1"/>
</dbReference>
<feature type="compositionally biased region" description="Basic and acidic residues" evidence="5">
    <location>
        <begin position="870"/>
        <end position="880"/>
    </location>
</feature>
<gene>
    <name evidence="8" type="ORF">AW171_hschr31474</name>
</gene>
<dbReference type="PANTHER" id="PTHR22958:SF1">
    <property type="entry name" value="GLYCEROPHOSPHOCHOLINE PHOSPHODIESTERASE GPCPD1"/>
    <property type="match status" value="1"/>
</dbReference>
<keyword evidence="2" id="KW-0378">Hydrolase</keyword>
<dbReference type="PROSITE" id="PS50007">
    <property type="entry name" value="PIPLC_X_DOMAIN"/>
    <property type="match status" value="1"/>
</dbReference>
<feature type="repeat" description="ANK" evidence="4">
    <location>
        <begin position="551"/>
        <end position="583"/>
    </location>
</feature>
<feature type="region of interest" description="Disordered" evidence="5">
    <location>
        <begin position="662"/>
        <end position="719"/>
    </location>
</feature>
<organism evidence="8 9">
    <name type="scientific">Eremothecium sinecaudum</name>
    <dbReference type="NCBI Taxonomy" id="45286"/>
    <lineage>
        <taxon>Eukaryota</taxon>
        <taxon>Fungi</taxon>
        <taxon>Dikarya</taxon>
        <taxon>Ascomycota</taxon>
        <taxon>Saccharomycotina</taxon>
        <taxon>Saccharomycetes</taxon>
        <taxon>Saccharomycetales</taxon>
        <taxon>Saccharomycetaceae</taxon>
        <taxon>Eremothecium</taxon>
    </lineage>
</organism>
<dbReference type="SUPFAM" id="SSF48403">
    <property type="entry name" value="Ankyrin repeat"/>
    <property type="match status" value="1"/>
</dbReference>
<evidence type="ECO:0000256" key="5">
    <source>
        <dbReference type="SAM" id="MobiDB-lite"/>
    </source>
</evidence>